<name>A0A7I8L2Y9_SPIIN</name>
<dbReference type="SUPFAM" id="SSF57959">
    <property type="entry name" value="Leucine zipper domain"/>
    <property type="match status" value="1"/>
</dbReference>
<evidence type="ECO:0000256" key="2">
    <source>
        <dbReference type="ARBA" id="ARBA00022682"/>
    </source>
</evidence>
<keyword evidence="2" id="KW-0938">Abscisic acid signaling pathway</keyword>
<keyword evidence="5" id="KW-0804">Transcription</keyword>
<feature type="compositionally biased region" description="Gly residues" evidence="7">
    <location>
        <begin position="237"/>
        <end position="255"/>
    </location>
</feature>
<keyword evidence="6" id="KW-0539">Nucleus</keyword>
<dbReference type="EMBL" id="LR746274">
    <property type="protein sequence ID" value="CAA7404401.1"/>
    <property type="molecule type" value="Genomic_DNA"/>
</dbReference>
<evidence type="ECO:0000313" key="10">
    <source>
        <dbReference type="Proteomes" id="UP000663760"/>
    </source>
</evidence>
<feature type="region of interest" description="Disordered" evidence="7">
    <location>
        <begin position="120"/>
        <end position="143"/>
    </location>
</feature>
<feature type="compositionally biased region" description="Low complexity" evidence="7">
    <location>
        <begin position="256"/>
        <end position="268"/>
    </location>
</feature>
<dbReference type="PANTHER" id="PTHR22952:SF175">
    <property type="entry name" value="PROTEIN ABSCISIC ACID-INSENSITIVE 5"/>
    <property type="match status" value="1"/>
</dbReference>
<comment type="subcellular location">
    <subcellularLocation>
        <location evidence="1">Nucleus</location>
    </subcellularLocation>
</comment>
<feature type="region of interest" description="Disordered" evidence="7">
    <location>
        <begin position="1"/>
        <end position="36"/>
    </location>
</feature>
<evidence type="ECO:0000256" key="3">
    <source>
        <dbReference type="ARBA" id="ARBA00023015"/>
    </source>
</evidence>
<protein>
    <recommendedName>
        <fullName evidence="8">BZIP domain-containing protein</fullName>
    </recommendedName>
</protein>
<dbReference type="Pfam" id="PF00170">
    <property type="entry name" value="bZIP_1"/>
    <property type="match status" value="1"/>
</dbReference>
<dbReference type="GO" id="GO:0009738">
    <property type="term" value="P:abscisic acid-activated signaling pathway"/>
    <property type="evidence" value="ECO:0007669"/>
    <property type="project" value="UniProtKB-KW"/>
</dbReference>
<feature type="domain" description="BZIP" evidence="8">
    <location>
        <begin position="310"/>
        <end position="355"/>
    </location>
</feature>
<dbReference type="GO" id="GO:0003700">
    <property type="term" value="F:DNA-binding transcription factor activity"/>
    <property type="evidence" value="ECO:0007669"/>
    <property type="project" value="InterPro"/>
</dbReference>
<keyword evidence="3" id="KW-0805">Transcription regulation</keyword>
<sequence>MTPAIDDDGAAGVGVREDGGETRDSEAPATGGAEGFPLVRQQSLLSLTLDEFQNAVRGPGKSFGSMNMDEFLTNIWTTEEGSAGDDEEEPAARQKDLLSVPAPLSRKTVEEVWSDIHWDRQEPPPAMAPPPPGNPQDMGRSQRQPTFGEMTLEDFLVKAGVVREGGHLPCSSPLPLKQLPLHSQQVQQHQQNGYGLPGGYQTASGHPDYGHVAGEENTVAADRSYRNYHPRQALEPGGAGNSYGGGGGERTGNGHAGAASPLSPASSESLDRSNAKSGPWDTGGPRRGGGAAAAPWGRKRVLDGPTEKVLERRQRRMMKNRESAARSRARKQAYTVELEKELNFLKEENARLKDEQLLESIAEQSKTNLKRDAKSGRPGIRLCRSCVW</sequence>
<dbReference type="OrthoDB" id="644067at2759"/>
<keyword evidence="10" id="KW-1185">Reference proteome</keyword>
<dbReference type="Proteomes" id="UP000663760">
    <property type="component" value="Chromosome 11"/>
</dbReference>
<evidence type="ECO:0000256" key="1">
    <source>
        <dbReference type="ARBA" id="ARBA00004123"/>
    </source>
</evidence>
<proteinExistence type="predicted"/>
<evidence type="ECO:0000313" key="9">
    <source>
        <dbReference type="EMBL" id="CAA7404401.1"/>
    </source>
</evidence>
<evidence type="ECO:0000256" key="6">
    <source>
        <dbReference type="ARBA" id="ARBA00023242"/>
    </source>
</evidence>
<dbReference type="GO" id="GO:0005634">
    <property type="term" value="C:nucleus"/>
    <property type="evidence" value="ECO:0007669"/>
    <property type="project" value="UniProtKB-SubCell"/>
</dbReference>
<gene>
    <name evidence="9" type="ORF">SI8410_11015079</name>
</gene>
<feature type="compositionally biased region" description="Basic and acidic residues" evidence="7">
    <location>
        <begin position="15"/>
        <end position="26"/>
    </location>
</feature>
<dbReference type="Gene3D" id="1.20.5.170">
    <property type="match status" value="1"/>
</dbReference>
<dbReference type="SMART" id="SM00338">
    <property type="entry name" value="BRLZ"/>
    <property type="match status" value="1"/>
</dbReference>
<organism evidence="9 10">
    <name type="scientific">Spirodela intermedia</name>
    <name type="common">Intermediate duckweed</name>
    <dbReference type="NCBI Taxonomy" id="51605"/>
    <lineage>
        <taxon>Eukaryota</taxon>
        <taxon>Viridiplantae</taxon>
        <taxon>Streptophyta</taxon>
        <taxon>Embryophyta</taxon>
        <taxon>Tracheophyta</taxon>
        <taxon>Spermatophyta</taxon>
        <taxon>Magnoliopsida</taxon>
        <taxon>Liliopsida</taxon>
        <taxon>Araceae</taxon>
        <taxon>Lemnoideae</taxon>
        <taxon>Spirodela</taxon>
    </lineage>
</organism>
<dbReference type="PANTHER" id="PTHR22952">
    <property type="entry name" value="CAMP-RESPONSE ELEMENT BINDING PROTEIN-RELATED"/>
    <property type="match status" value="1"/>
</dbReference>
<dbReference type="InterPro" id="IPR004827">
    <property type="entry name" value="bZIP"/>
</dbReference>
<reference evidence="9" key="1">
    <citation type="submission" date="2020-02" db="EMBL/GenBank/DDBJ databases">
        <authorList>
            <person name="Scholz U."/>
            <person name="Mascher M."/>
            <person name="Fiebig A."/>
        </authorList>
    </citation>
    <scope>NUCLEOTIDE SEQUENCE</scope>
</reference>
<feature type="compositionally biased region" description="Pro residues" evidence="7">
    <location>
        <begin position="123"/>
        <end position="134"/>
    </location>
</feature>
<evidence type="ECO:0000259" key="8">
    <source>
        <dbReference type="PROSITE" id="PS50217"/>
    </source>
</evidence>
<accession>A0A7I8L2Y9</accession>
<dbReference type="InterPro" id="IPR046347">
    <property type="entry name" value="bZIP_sf"/>
</dbReference>
<dbReference type="CDD" id="cd14707">
    <property type="entry name" value="bZIP_plant_BZIP46"/>
    <property type="match status" value="1"/>
</dbReference>
<dbReference type="AlphaFoldDB" id="A0A7I8L2Y9"/>
<dbReference type="InterPro" id="IPR043452">
    <property type="entry name" value="BZIP46-like"/>
</dbReference>
<dbReference type="PROSITE" id="PS00036">
    <property type="entry name" value="BZIP_BASIC"/>
    <property type="match status" value="1"/>
</dbReference>
<dbReference type="FunFam" id="1.20.5.170:FF:000036">
    <property type="entry name" value="ABSCISIC ACID-INSENSITIVE 5-like protein 2"/>
    <property type="match status" value="1"/>
</dbReference>
<keyword evidence="4" id="KW-0238">DNA-binding</keyword>
<dbReference type="GO" id="GO:0003677">
    <property type="term" value="F:DNA binding"/>
    <property type="evidence" value="ECO:0007669"/>
    <property type="project" value="UniProtKB-KW"/>
</dbReference>
<dbReference type="GO" id="GO:0045893">
    <property type="term" value="P:positive regulation of DNA-templated transcription"/>
    <property type="evidence" value="ECO:0007669"/>
    <property type="project" value="InterPro"/>
</dbReference>
<evidence type="ECO:0000256" key="5">
    <source>
        <dbReference type="ARBA" id="ARBA00023163"/>
    </source>
</evidence>
<dbReference type="PROSITE" id="PS50217">
    <property type="entry name" value="BZIP"/>
    <property type="match status" value="1"/>
</dbReference>
<evidence type="ECO:0000256" key="4">
    <source>
        <dbReference type="ARBA" id="ARBA00023125"/>
    </source>
</evidence>
<evidence type="ECO:0000256" key="7">
    <source>
        <dbReference type="SAM" id="MobiDB-lite"/>
    </source>
</evidence>
<feature type="region of interest" description="Disordered" evidence="7">
    <location>
        <begin position="230"/>
        <end position="303"/>
    </location>
</feature>
<feature type="region of interest" description="Disordered" evidence="7">
    <location>
        <begin position="80"/>
        <end position="99"/>
    </location>
</feature>